<organism evidence="3">
    <name type="scientific">Blastochloris viridis</name>
    <name type="common">Rhodopseudomonas viridis</name>
    <dbReference type="NCBI Taxonomy" id="1079"/>
    <lineage>
        <taxon>Bacteria</taxon>
        <taxon>Pseudomonadati</taxon>
        <taxon>Pseudomonadota</taxon>
        <taxon>Alphaproteobacteria</taxon>
        <taxon>Hyphomicrobiales</taxon>
        <taxon>Blastochloridaceae</taxon>
        <taxon>Blastochloris</taxon>
    </lineage>
</organism>
<accession>A0A182CXL8</accession>
<feature type="compositionally biased region" description="Pro residues" evidence="2">
    <location>
        <begin position="86"/>
        <end position="96"/>
    </location>
</feature>
<evidence type="ECO:0008006" key="4">
    <source>
        <dbReference type="Google" id="ProtNLM"/>
    </source>
</evidence>
<keyword evidence="1" id="KW-0175">Coiled coil</keyword>
<evidence type="ECO:0000313" key="3">
    <source>
        <dbReference type="EMBL" id="BAR97909.1"/>
    </source>
</evidence>
<feature type="region of interest" description="Disordered" evidence="2">
    <location>
        <begin position="70"/>
        <end position="109"/>
    </location>
</feature>
<proteinExistence type="predicted"/>
<name>A0A182CXL8_BLAVI</name>
<feature type="compositionally biased region" description="Polar residues" evidence="2">
    <location>
        <begin position="100"/>
        <end position="109"/>
    </location>
</feature>
<dbReference type="OrthoDB" id="9791432at2"/>
<gene>
    <name evidence="3" type="ORF">BV133_316</name>
</gene>
<feature type="compositionally biased region" description="Low complexity" evidence="2">
    <location>
        <begin position="73"/>
        <end position="85"/>
    </location>
</feature>
<dbReference type="SUPFAM" id="SSF158791">
    <property type="entry name" value="MgtE N-terminal domain-like"/>
    <property type="match status" value="1"/>
</dbReference>
<protein>
    <recommendedName>
        <fullName evidence="4">Flagellar protein FlbB</fullName>
    </recommendedName>
</protein>
<sequence length="256" mass="27150">MREVRLLPIVLVAVASLLSLKTLWLVTAGGSAPKGPETVVAEPAPAAKHATPDVTVTGSASLPAELDVAVTGSSKPAEPAASAKPEPLPAPGPLPGPVTQVPTEPDQNTLSAGEKALLQRLQERRQELEARARELDMREGMLKAAESRLDARLQEVKATEARITAANAAKEEVDNQKLKGLVIMYEAMKAKDAARIFDRLDVKLAVEVAGLMNPRKFSDVLAQMTGEAAERITVELANRSPRAPSGALPKIEGRKS</sequence>
<evidence type="ECO:0000256" key="1">
    <source>
        <dbReference type="SAM" id="Coils"/>
    </source>
</evidence>
<dbReference type="RefSeq" id="WP_055036688.1">
    <property type="nucleotide sequence ID" value="NZ_CP012946.1"/>
</dbReference>
<dbReference type="KEGG" id="bvr:BVIR_1002"/>
<reference evidence="3" key="1">
    <citation type="journal article" date="2015" name="Genome Announc.">
        <title>Complete Genome Sequence of the Bacteriochlorophyll b-Producing Photosynthetic Bacterium Blastochloris viridis.</title>
        <authorList>
            <person name="Tsukatani Y."/>
            <person name="Hirose Y."/>
            <person name="Harada J."/>
            <person name="Misawa N."/>
            <person name="Mori K."/>
            <person name="Inoue K."/>
            <person name="Tamiaki H."/>
        </authorList>
    </citation>
    <scope>NUCLEOTIDE SEQUENCE [LARGE SCALE GENOMIC DNA]</scope>
    <source>
        <strain evidence="3">DSM 133</strain>
    </source>
</reference>
<dbReference type="EMBL" id="AP014854">
    <property type="protein sequence ID" value="BAR97909.1"/>
    <property type="molecule type" value="Genomic_DNA"/>
</dbReference>
<evidence type="ECO:0000256" key="2">
    <source>
        <dbReference type="SAM" id="MobiDB-lite"/>
    </source>
</evidence>
<feature type="coiled-coil region" evidence="1">
    <location>
        <begin position="111"/>
        <end position="176"/>
    </location>
</feature>
<dbReference type="AlphaFoldDB" id="A0A182CXL8"/>